<gene>
    <name evidence="3" type="ORF">DNTS_030242</name>
</gene>
<dbReference type="STRING" id="623744.A0A553Q8E9"/>
<dbReference type="GO" id="GO:0004745">
    <property type="term" value="F:all-trans-retinol dehydrogenase (NAD+) activity"/>
    <property type="evidence" value="ECO:0007669"/>
    <property type="project" value="TreeGrafter"/>
</dbReference>
<reference evidence="3 4" key="1">
    <citation type="journal article" date="2019" name="Sci. Data">
        <title>Hybrid genome assembly and annotation of Danionella translucida.</title>
        <authorList>
            <person name="Kadobianskyi M."/>
            <person name="Schulze L."/>
            <person name="Schuelke M."/>
            <person name="Judkewitz B."/>
        </authorList>
    </citation>
    <scope>NUCLEOTIDE SEQUENCE [LARGE SCALE GENOMIC DNA]</scope>
    <source>
        <strain evidence="3 4">Bolton</strain>
    </source>
</reference>
<evidence type="ECO:0000256" key="1">
    <source>
        <dbReference type="ARBA" id="ARBA00006484"/>
    </source>
</evidence>
<dbReference type="GO" id="GO:0005829">
    <property type="term" value="C:cytosol"/>
    <property type="evidence" value="ECO:0007669"/>
    <property type="project" value="TreeGrafter"/>
</dbReference>
<dbReference type="InterPro" id="IPR036291">
    <property type="entry name" value="NAD(P)-bd_dom_sf"/>
</dbReference>
<dbReference type="PANTHER" id="PTHR43391:SF8">
    <property type="entry name" value="RETINOL DEHYDROGENASE 8"/>
    <property type="match status" value="1"/>
</dbReference>
<dbReference type="PRINTS" id="PR00081">
    <property type="entry name" value="GDHRDH"/>
</dbReference>
<evidence type="ECO:0000313" key="4">
    <source>
        <dbReference type="Proteomes" id="UP000316079"/>
    </source>
</evidence>
<dbReference type="Proteomes" id="UP000316079">
    <property type="component" value="Unassembled WGS sequence"/>
</dbReference>
<proteinExistence type="inferred from homology"/>
<sequence length="351" mass="38589">MAAAAGRKVVLVTGCSSGIGLAIAVILARDEKKRYHVIATMRDLQRKDRLLAAAGDAYEDTLFLRTLDVCSDESVRDCVNSVQDRHIDILTNPTVFVSHPAQATVFYDGDHSAPPELKIVGKEARCGRTEMPKLTLRTSAERVTAAVNNAGVGLVGPVEGLSMEEMAKVFETNFFGAVRMIKEVVPDMKRRRSGHIVVISSVMGLQGELQALEADGVLAPPAGEPRAQLNPVPPDEHLSLSLSLRWSLSMVEPGPVHTEFELKMISDTTKKHYPNTDPETLEHFRTCYLPTSINIFQGLGQTLKFADESGDLSLHTFYHMLYNLGGVMDVSLRALRFLSCSCWRRRAVTPT</sequence>
<protein>
    <submittedName>
        <fullName evidence="3">Uncharacterized protein</fullName>
    </submittedName>
</protein>
<dbReference type="OrthoDB" id="47007at2759"/>
<name>A0A553Q8E9_9TELE</name>
<dbReference type="Gene3D" id="3.40.50.720">
    <property type="entry name" value="NAD(P)-binding Rossmann-like Domain"/>
    <property type="match status" value="1"/>
</dbReference>
<keyword evidence="2" id="KW-0560">Oxidoreductase</keyword>
<evidence type="ECO:0000256" key="2">
    <source>
        <dbReference type="ARBA" id="ARBA00023002"/>
    </source>
</evidence>
<dbReference type="InterPro" id="IPR002347">
    <property type="entry name" value="SDR_fam"/>
</dbReference>
<dbReference type="Pfam" id="PF00106">
    <property type="entry name" value="adh_short"/>
    <property type="match status" value="2"/>
</dbReference>
<evidence type="ECO:0000313" key="3">
    <source>
        <dbReference type="EMBL" id="TRY86205.1"/>
    </source>
</evidence>
<keyword evidence="4" id="KW-1185">Reference proteome</keyword>
<comment type="caution">
    <text evidence="3">The sequence shown here is derived from an EMBL/GenBank/DDBJ whole genome shotgun (WGS) entry which is preliminary data.</text>
</comment>
<dbReference type="GO" id="GO:0042572">
    <property type="term" value="P:retinol metabolic process"/>
    <property type="evidence" value="ECO:0007669"/>
    <property type="project" value="TreeGrafter"/>
</dbReference>
<dbReference type="PANTHER" id="PTHR43391">
    <property type="entry name" value="RETINOL DEHYDROGENASE-RELATED"/>
    <property type="match status" value="1"/>
</dbReference>
<comment type="similarity">
    <text evidence="1">Belongs to the short-chain dehydrogenases/reductases (SDR) family.</text>
</comment>
<organism evidence="3 4">
    <name type="scientific">Danionella cerebrum</name>
    <dbReference type="NCBI Taxonomy" id="2873325"/>
    <lineage>
        <taxon>Eukaryota</taxon>
        <taxon>Metazoa</taxon>
        <taxon>Chordata</taxon>
        <taxon>Craniata</taxon>
        <taxon>Vertebrata</taxon>
        <taxon>Euteleostomi</taxon>
        <taxon>Actinopterygii</taxon>
        <taxon>Neopterygii</taxon>
        <taxon>Teleostei</taxon>
        <taxon>Ostariophysi</taxon>
        <taxon>Cypriniformes</taxon>
        <taxon>Danionidae</taxon>
        <taxon>Danioninae</taxon>
        <taxon>Danionella</taxon>
    </lineage>
</organism>
<dbReference type="EMBL" id="SRMA01026244">
    <property type="protein sequence ID" value="TRY86205.1"/>
    <property type="molecule type" value="Genomic_DNA"/>
</dbReference>
<dbReference type="AlphaFoldDB" id="A0A553Q8E9"/>
<dbReference type="SUPFAM" id="SSF51735">
    <property type="entry name" value="NAD(P)-binding Rossmann-fold domains"/>
    <property type="match status" value="2"/>
</dbReference>
<accession>A0A553Q8E9</accession>